<gene>
    <name evidence="6" type="ORF">TCMB3V08_LOCUS6594</name>
</gene>
<dbReference type="EMBL" id="OE181991">
    <property type="protein sequence ID" value="CAD7573974.1"/>
    <property type="molecule type" value="Genomic_DNA"/>
</dbReference>
<dbReference type="SUPFAM" id="SSF49854">
    <property type="entry name" value="Spermadhesin, CUB domain"/>
    <property type="match status" value="1"/>
</dbReference>
<evidence type="ECO:0000256" key="1">
    <source>
        <dbReference type="ARBA" id="ARBA00023157"/>
    </source>
</evidence>
<dbReference type="Gene3D" id="2.60.120.290">
    <property type="entry name" value="Spermadhesin, CUB domain"/>
    <property type="match status" value="1"/>
</dbReference>
<proteinExistence type="predicted"/>
<organism evidence="6">
    <name type="scientific">Timema californicum</name>
    <name type="common">California timema</name>
    <name type="synonym">Walking stick</name>
    <dbReference type="NCBI Taxonomy" id="61474"/>
    <lineage>
        <taxon>Eukaryota</taxon>
        <taxon>Metazoa</taxon>
        <taxon>Ecdysozoa</taxon>
        <taxon>Arthropoda</taxon>
        <taxon>Hexapoda</taxon>
        <taxon>Insecta</taxon>
        <taxon>Pterygota</taxon>
        <taxon>Neoptera</taxon>
        <taxon>Polyneoptera</taxon>
        <taxon>Phasmatodea</taxon>
        <taxon>Timematodea</taxon>
        <taxon>Timematoidea</taxon>
        <taxon>Timematidae</taxon>
        <taxon>Timema</taxon>
    </lineage>
</organism>
<dbReference type="PANTHER" id="PTHR33236:SF12">
    <property type="entry name" value="CUB DOMAIN-CONTAINING PROTEIN-RELATED"/>
    <property type="match status" value="1"/>
</dbReference>
<dbReference type="Pfam" id="PF26080">
    <property type="entry name" value="CUB_animal"/>
    <property type="match status" value="1"/>
</dbReference>
<feature type="compositionally biased region" description="Low complexity" evidence="3">
    <location>
        <begin position="300"/>
        <end position="315"/>
    </location>
</feature>
<evidence type="ECO:0000256" key="2">
    <source>
        <dbReference type="PROSITE-ProRule" id="PRU00059"/>
    </source>
</evidence>
<evidence type="ECO:0000256" key="3">
    <source>
        <dbReference type="SAM" id="MobiDB-lite"/>
    </source>
</evidence>
<evidence type="ECO:0000259" key="5">
    <source>
        <dbReference type="PROSITE" id="PS01180"/>
    </source>
</evidence>
<keyword evidence="1" id="KW-1015">Disulfide bond</keyword>
<reference evidence="6" key="1">
    <citation type="submission" date="2020-11" db="EMBL/GenBank/DDBJ databases">
        <authorList>
            <person name="Tran Van P."/>
        </authorList>
    </citation>
    <scope>NUCLEOTIDE SEQUENCE</scope>
</reference>
<dbReference type="PANTHER" id="PTHR33236">
    <property type="entry name" value="INTRAFLAGELLAR TRANSPORT PROTEIN 122 FAMILY PROTEIN-RELATED"/>
    <property type="match status" value="1"/>
</dbReference>
<evidence type="ECO:0000256" key="4">
    <source>
        <dbReference type="SAM" id="SignalP"/>
    </source>
</evidence>
<protein>
    <submittedName>
        <fullName evidence="6">(California timema) hypothetical protein</fullName>
    </submittedName>
</protein>
<name>A0A7R9J7L9_TIMCA</name>
<dbReference type="InterPro" id="IPR000859">
    <property type="entry name" value="CUB_dom"/>
</dbReference>
<comment type="caution">
    <text evidence="2">Lacks conserved residue(s) required for the propagation of feature annotation.</text>
</comment>
<dbReference type="PROSITE" id="PS01180">
    <property type="entry name" value="CUB"/>
    <property type="match status" value="1"/>
</dbReference>
<accession>A0A7R9J7L9</accession>
<feature type="signal peptide" evidence="4">
    <location>
        <begin position="1"/>
        <end position="21"/>
    </location>
</feature>
<feature type="region of interest" description="Disordered" evidence="3">
    <location>
        <begin position="284"/>
        <end position="343"/>
    </location>
</feature>
<sequence length="416" mass="44119">MFCPLVLAATVGLLSVTAVESIKPEETSAGRLLLFHHLDRVTCSSNVGSPGTCFPLTNCLRLGGRPSGVCAYGLAVCCVINKKCNDTSSAEVVNFVNPSYPKEDKDPSSCILTIQAYKKNICQIRLDFDQFELASEPNINAGTGESSMDCSDTGLTVKPNPGGSLGFTALCGNNTGQHLYIPVDTSLGPTSVQLTVVTSGAALYRWKIRATQVDCTQQPLDVAPPGCLQYYTEERGSFSSFGYGSGNGGYMSNLNYAVCIRRTTGSCGIRYSARDSFKMAAVQPTMPSGDMGCDPDTSDSDTPTANEPAATLSSATPPPTTLPAATEQPGGGGRRSRQVQTSSGVSRDFLYIPEAHVEGIQGHVTKFCGDFLDRKTITSVVPGPYVVWFHSDGKRAGKGTGDEVGFKVNFQQLNVC</sequence>
<feature type="chain" id="PRO_5031360121" evidence="4">
    <location>
        <begin position="22"/>
        <end position="416"/>
    </location>
</feature>
<feature type="domain" description="CUB" evidence="5">
    <location>
        <begin position="84"/>
        <end position="173"/>
    </location>
</feature>
<dbReference type="InterPro" id="IPR058698">
    <property type="entry name" value="CUB_metazoa"/>
</dbReference>
<dbReference type="AlphaFoldDB" id="A0A7R9J7L9"/>
<keyword evidence="4" id="KW-0732">Signal</keyword>
<evidence type="ECO:0000313" key="6">
    <source>
        <dbReference type="EMBL" id="CAD7573974.1"/>
    </source>
</evidence>
<dbReference type="InterPro" id="IPR035914">
    <property type="entry name" value="Sperma_CUB_dom_sf"/>
</dbReference>